<dbReference type="GO" id="GO:0016114">
    <property type="term" value="P:terpenoid biosynthetic process"/>
    <property type="evidence" value="ECO:0007669"/>
    <property type="project" value="UniProtKB-UniRule"/>
</dbReference>
<dbReference type="GO" id="GO:0005524">
    <property type="term" value="F:ATP binding"/>
    <property type="evidence" value="ECO:0007669"/>
    <property type="project" value="UniProtKB-UniRule"/>
</dbReference>
<evidence type="ECO:0000256" key="6">
    <source>
        <dbReference type="ARBA" id="ARBA00022777"/>
    </source>
</evidence>
<evidence type="ECO:0000256" key="5">
    <source>
        <dbReference type="ARBA" id="ARBA00022741"/>
    </source>
</evidence>
<keyword evidence="14" id="KW-1185">Reference proteome</keyword>
<evidence type="ECO:0000259" key="11">
    <source>
        <dbReference type="Pfam" id="PF00288"/>
    </source>
</evidence>
<dbReference type="Pfam" id="PF08544">
    <property type="entry name" value="GHMP_kinases_C"/>
    <property type="match status" value="1"/>
</dbReference>
<keyword evidence="6 10" id="KW-0418">Kinase</keyword>
<keyword evidence="8 10" id="KW-0414">Isoprene biosynthesis</keyword>
<evidence type="ECO:0000256" key="3">
    <source>
        <dbReference type="ARBA" id="ARBA00017473"/>
    </source>
</evidence>
<name>A0A1I1TC99_9RHOB</name>
<dbReference type="PANTHER" id="PTHR43527:SF2">
    <property type="entry name" value="4-DIPHOSPHOCYTIDYL-2-C-METHYL-D-ERYTHRITOL KINASE, CHLOROPLASTIC"/>
    <property type="match status" value="1"/>
</dbReference>
<comment type="similarity">
    <text evidence="1 10">Belongs to the GHMP kinase family. IspE subfamily.</text>
</comment>
<dbReference type="STRING" id="74348.SAMN04488523_101283"/>
<accession>A0A1I1TC99</accession>
<dbReference type="InterPro" id="IPR013750">
    <property type="entry name" value="GHMP_kinase_C_dom"/>
</dbReference>
<keyword evidence="5 10" id="KW-0547">Nucleotide-binding</keyword>
<feature type="active site" evidence="10">
    <location>
        <position position="11"/>
    </location>
</feature>
<comment type="function">
    <text evidence="10">Catalyzes the phosphorylation of the position 2 hydroxy group of 4-diphosphocytidyl-2C-methyl-D-erythritol.</text>
</comment>
<keyword evidence="7 10" id="KW-0067">ATP-binding</keyword>
<dbReference type="PANTHER" id="PTHR43527">
    <property type="entry name" value="4-DIPHOSPHOCYTIDYL-2-C-METHYL-D-ERYTHRITOL KINASE, CHLOROPLASTIC"/>
    <property type="match status" value="1"/>
</dbReference>
<evidence type="ECO:0000259" key="12">
    <source>
        <dbReference type="Pfam" id="PF08544"/>
    </source>
</evidence>
<dbReference type="InterPro" id="IPR020568">
    <property type="entry name" value="Ribosomal_Su5_D2-typ_SF"/>
</dbReference>
<dbReference type="UniPathway" id="UPA00056">
    <property type="reaction ID" value="UER00094"/>
</dbReference>
<protein>
    <recommendedName>
        <fullName evidence="3 10">4-diphosphocytidyl-2-C-methyl-D-erythritol kinase</fullName>
        <shortName evidence="10">CMK</shortName>
        <ecNumber evidence="2 10">2.7.1.148</ecNumber>
    </recommendedName>
    <alternativeName>
        <fullName evidence="9 10">4-(cytidine-5'-diphospho)-2-C-methyl-D-erythritol kinase</fullName>
    </alternativeName>
</protein>
<evidence type="ECO:0000313" key="14">
    <source>
        <dbReference type="Proteomes" id="UP000198977"/>
    </source>
</evidence>
<evidence type="ECO:0000256" key="2">
    <source>
        <dbReference type="ARBA" id="ARBA00012052"/>
    </source>
</evidence>
<dbReference type="HAMAP" id="MF_00061">
    <property type="entry name" value="IspE"/>
    <property type="match status" value="1"/>
</dbReference>
<dbReference type="Gene3D" id="3.30.230.10">
    <property type="match status" value="1"/>
</dbReference>
<dbReference type="InterPro" id="IPR006204">
    <property type="entry name" value="GHMP_kinase_N_dom"/>
</dbReference>
<dbReference type="OrthoDB" id="9809438at2"/>
<dbReference type="InterPro" id="IPR004424">
    <property type="entry name" value="IspE"/>
</dbReference>
<dbReference type="SUPFAM" id="SSF54211">
    <property type="entry name" value="Ribosomal protein S5 domain 2-like"/>
    <property type="match status" value="1"/>
</dbReference>
<dbReference type="GO" id="GO:0019288">
    <property type="term" value="P:isopentenyl diphosphate biosynthetic process, methylerythritol 4-phosphate pathway"/>
    <property type="evidence" value="ECO:0007669"/>
    <property type="project" value="UniProtKB-UniRule"/>
</dbReference>
<dbReference type="AlphaFoldDB" id="A0A1I1TC99"/>
<dbReference type="RefSeq" id="WP_093922024.1">
    <property type="nucleotide sequence ID" value="NZ_FOMW01000001.1"/>
</dbReference>
<evidence type="ECO:0000256" key="4">
    <source>
        <dbReference type="ARBA" id="ARBA00022679"/>
    </source>
</evidence>
<organism evidence="13 14">
    <name type="scientific">Sulfitobacter brevis</name>
    <dbReference type="NCBI Taxonomy" id="74348"/>
    <lineage>
        <taxon>Bacteria</taxon>
        <taxon>Pseudomonadati</taxon>
        <taxon>Pseudomonadota</taxon>
        <taxon>Alphaproteobacteria</taxon>
        <taxon>Rhodobacterales</taxon>
        <taxon>Roseobacteraceae</taxon>
        <taxon>Sulfitobacter</taxon>
    </lineage>
</organism>
<comment type="pathway">
    <text evidence="10">Isoprenoid biosynthesis; isopentenyl diphosphate biosynthesis via DXP pathway; isopentenyl diphosphate from 1-deoxy-D-xylulose 5-phosphate: step 3/6.</text>
</comment>
<dbReference type="Pfam" id="PF00288">
    <property type="entry name" value="GHMP_kinases_N"/>
    <property type="match status" value="1"/>
</dbReference>
<evidence type="ECO:0000256" key="7">
    <source>
        <dbReference type="ARBA" id="ARBA00022840"/>
    </source>
</evidence>
<dbReference type="NCBIfam" id="NF011202">
    <property type="entry name" value="PRK14608.1"/>
    <property type="match status" value="1"/>
</dbReference>
<feature type="domain" description="GHMP kinase N-terminal" evidence="11">
    <location>
        <begin position="70"/>
        <end position="125"/>
    </location>
</feature>
<reference evidence="14" key="1">
    <citation type="submission" date="2016-10" db="EMBL/GenBank/DDBJ databases">
        <authorList>
            <person name="Varghese N."/>
            <person name="Submissions S."/>
        </authorList>
    </citation>
    <scope>NUCLEOTIDE SEQUENCE [LARGE SCALE GENOMIC DNA]</scope>
    <source>
        <strain evidence="14">DSM 11443</strain>
    </source>
</reference>
<feature type="binding site" evidence="10">
    <location>
        <begin position="90"/>
        <end position="100"/>
    </location>
    <ligand>
        <name>ATP</name>
        <dbReference type="ChEBI" id="CHEBI:30616"/>
    </ligand>
</feature>
<keyword evidence="4 10" id="KW-0808">Transferase</keyword>
<dbReference type="InterPro" id="IPR014721">
    <property type="entry name" value="Ribsml_uS5_D2-typ_fold_subgr"/>
</dbReference>
<comment type="catalytic activity">
    <reaction evidence="10">
        <text>4-CDP-2-C-methyl-D-erythritol + ATP = 4-CDP-2-C-methyl-D-erythritol 2-phosphate + ADP + H(+)</text>
        <dbReference type="Rhea" id="RHEA:18437"/>
        <dbReference type="ChEBI" id="CHEBI:15378"/>
        <dbReference type="ChEBI" id="CHEBI:30616"/>
        <dbReference type="ChEBI" id="CHEBI:57823"/>
        <dbReference type="ChEBI" id="CHEBI:57919"/>
        <dbReference type="ChEBI" id="CHEBI:456216"/>
        <dbReference type="EC" id="2.7.1.148"/>
    </reaction>
</comment>
<proteinExistence type="inferred from homology"/>
<dbReference type="Gene3D" id="3.30.70.890">
    <property type="entry name" value="GHMP kinase, C-terminal domain"/>
    <property type="match status" value="1"/>
</dbReference>
<dbReference type="SUPFAM" id="SSF55060">
    <property type="entry name" value="GHMP Kinase, C-terminal domain"/>
    <property type="match status" value="1"/>
</dbReference>
<evidence type="ECO:0000313" key="13">
    <source>
        <dbReference type="EMBL" id="SFD53943.1"/>
    </source>
</evidence>
<evidence type="ECO:0000256" key="1">
    <source>
        <dbReference type="ARBA" id="ARBA00009684"/>
    </source>
</evidence>
<sequence>MKASSGFAPAKINLSLHVTGQRADGYHLLDSLVVFADVGDRLTFQPDSKLGIDVSGPFSQGVPDDSRNSVWQAAQAVGWSGRIAIEKNLPNGAGIGGGSADAAAFLRYFAQGDVAIDSEIALRLGADVPVCLSELPQRMRGIGENIAAVAGLPKLHMVLVNPRVALPTPAVFKALQVRENAPMETLPVEAGEEAVFNWLSEQRNDLETPAIAVQPVICSVLAALADARINRMSGSGATCFGLYATANEAAQAAARITHDFPEWWVIATTTVASRPS</sequence>
<dbReference type="EMBL" id="FOMW01000001">
    <property type="protein sequence ID" value="SFD53943.1"/>
    <property type="molecule type" value="Genomic_DNA"/>
</dbReference>
<feature type="active site" evidence="10">
    <location>
        <position position="127"/>
    </location>
</feature>
<feature type="domain" description="GHMP kinase C-terminal" evidence="12">
    <location>
        <begin position="230"/>
        <end position="259"/>
    </location>
</feature>
<dbReference type="NCBIfam" id="TIGR00154">
    <property type="entry name" value="ispE"/>
    <property type="match status" value="1"/>
</dbReference>
<evidence type="ECO:0000256" key="9">
    <source>
        <dbReference type="ARBA" id="ARBA00032554"/>
    </source>
</evidence>
<evidence type="ECO:0000256" key="10">
    <source>
        <dbReference type="HAMAP-Rule" id="MF_00061"/>
    </source>
</evidence>
<gene>
    <name evidence="10" type="primary">ispE</name>
    <name evidence="13" type="ORF">SAMN04488523_101283</name>
</gene>
<dbReference type="EC" id="2.7.1.148" evidence="2 10"/>
<dbReference type="Proteomes" id="UP000198977">
    <property type="component" value="Unassembled WGS sequence"/>
</dbReference>
<dbReference type="InterPro" id="IPR036554">
    <property type="entry name" value="GHMP_kinase_C_sf"/>
</dbReference>
<dbReference type="GO" id="GO:0050515">
    <property type="term" value="F:4-(cytidine 5'-diphospho)-2-C-methyl-D-erythritol kinase activity"/>
    <property type="evidence" value="ECO:0007669"/>
    <property type="project" value="UniProtKB-UniRule"/>
</dbReference>
<evidence type="ECO:0000256" key="8">
    <source>
        <dbReference type="ARBA" id="ARBA00023229"/>
    </source>
</evidence>
<dbReference type="PIRSF" id="PIRSF010376">
    <property type="entry name" value="IspE"/>
    <property type="match status" value="1"/>
</dbReference>